<proteinExistence type="predicted"/>
<feature type="transmembrane region" description="Helical" evidence="5">
    <location>
        <begin position="163"/>
        <end position="182"/>
    </location>
</feature>
<feature type="transmembrane region" description="Helical" evidence="5">
    <location>
        <begin position="258"/>
        <end position="275"/>
    </location>
</feature>
<evidence type="ECO:0000256" key="3">
    <source>
        <dbReference type="ARBA" id="ARBA00022989"/>
    </source>
</evidence>
<gene>
    <name evidence="6" type="primary">C09D4.1</name>
    <name evidence="6" type="ORF">AVEN_133072_1</name>
</gene>
<feature type="transmembrane region" description="Helical" evidence="5">
    <location>
        <begin position="202"/>
        <end position="222"/>
    </location>
</feature>
<dbReference type="PANTHER" id="PTHR10924:SF4">
    <property type="entry name" value="GH15861P"/>
    <property type="match status" value="1"/>
</dbReference>
<dbReference type="GO" id="GO:0015232">
    <property type="term" value="F:heme transmembrane transporter activity"/>
    <property type="evidence" value="ECO:0007669"/>
    <property type="project" value="TreeGrafter"/>
</dbReference>
<evidence type="ECO:0000256" key="5">
    <source>
        <dbReference type="SAM" id="Phobius"/>
    </source>
</evidence>
<organism evidence="6 7">
    <name type="scientific">Araneus ventricosus</name>
    <name type="common">Orbweaver spider</name>
    <name type="synonym">Epeira ventricosa</name>
    <dbReference type="NCBI Taxonomy" id="182803"/>
    <lineage>
        <taxon>Eukaryota</taxon>
        <taxon>Metazoa</taxon>
        <taxon>Ecdysozoa</taxon>
        <taxon>Arthropoda</taxon>
        <taxon>Chelicerata</taxon>
        <taxon>Arachnida</taxon>
        <taxon>Araneae</taxon>
        <taxon>Araneomorphae</taxon>
        <taxon>Entelegynae</taxon>
        <taxon>Araneoidea</taxon>
        <taxon>Araneidae</taxon>
        <taxon>Araneus</taxon>
    </lineage>
</organism>
<feature type="transmembrane region" description="Helical" evidence="5">
    <location>
        <begin position="126"/>
        <end position="151"/>
    </location>
</feature>
<dbReference type="InterPro" id="IPR049680">
    <property type="entry name" value="FLVCR1-2_SLC49-like"/>
</dbReference>
<dbReference type="Gene3D" id="1.20.1250.20">
    <property type="entry name" value="MFS general substrate transporter like domains"/>
    <property type="match status" value="1"/>
</dbReference>
<reference evidence="6 7" key="1">
    <citation type="journal article" date="2019" name="Sci. Rep.">
        <title>Orb-weaving spider Araneus ventricosus genome elucidates the spidroin gene catalogue.</title>
        <authorList>
            <person name="Kono N."/>
            <person name="Nakamura H."/>
            <person name="Ohtoshi R."/>
            <person name="Moran D.A.P."/>
            <person name="Shinohara A."/>
            <person name="Yoshida Y."/>
            <person name="Fujiwara M."/>
            <person name="Mori M."/>
            <person name="Tomita M."/>
            <person name="Arakawa K."/>
        </authorList>
    </citation>
    <scope>NUCLEOTIDE SEQUENCE [LARGE SCALE GENOMIC DNA]</scope>
</reference>
<keyword evidence="4 5" id="KW-0472">Membrane</keyword>
<feature type="transmembrane region" description="Helical" evidence="5">
    <location>
        <begin position="101"/>
        <end position="120"/>
    </location>
</feature>
<evidence type="ECO:0000256" key="1">
    <source>
        <dbReference type="ARBA" id="ARBA00004141"/>
    </source>
</evidence>
<keyword evidence="3 5" id="KW-1133">Transmembrane helix</keyword>
<feature type="transmembrane region" description="Helical" evidence="5">
    <location>
        <begin position="73"/>
        <end position="94"/>
    </location>
</feature>
<feature type="transmembrane region" description="Helical" evidence="5">
    <location>
        <begin position="353"/>
        <end position="371"/>
    </location>
</feature>
<dbReference type="OrthoDB" id="422206at2759"/>
<dbReference type="EMBL" id="BGPR01001553">
    <property type="protein sequence ID" value="GBM56589.1"/>
    <property type="molecule type" value="Genomic_DNA"/>
</dbReference>
<dbReference type="InterPro" id="IPR011701">
    <property type="entry name" value="MFS"/>
</dbReference>
<feature type="transmembrane region" description="Helical" evidence="5">
    <location>
        <begin position="328"/>
        <end position="347"/>
    </location>
</feature>
<dbReference type="SUPFAM" id="SSF103473">
    <property type="entry name" value="MFS general substrate transporter"/>
    <property type="match status" value="1"/>
</dbReference>
<evidence type="ECO:0000256" key="2">
    <source>
        <dbReference type="ARBA" id="ARBA00022692"/>
    </source>
</evidence>
<dbReference type="PANTHER" id="PTHR10924">
    <property type="entry name" value="MAJOR FACILITATOR SUPERFAMILY PROTEIN-RELATED"/>
    <property type="match status" value="1"/>
</dbReference>
<evidence type="ECO:0000256" key="4">
    <source>
        <dbReference type="ARBA" id="ARBA00023136"/>
    </source>
</evidence>
<comment type="subcellular location">
    <subcellularLocation>
        <location evidence="1">Membrane</location>
        <topology evidence="1">Multi-pass membrane protein</topology>
    </subcellularLocation>
</comment>
<evidence type="ECO:0000313" key="7">
    <source>
        <dbReference type="Proteomes" id="UP000499080"/>
    </source>
</evidence>
<dbReference type="InterPro" id="IPR036259">
    <property type="entry name" value="MFS_trans_sf"/>
</dbReference>
<dbReference type="Proteomes" id="UP000499080">
    <property type="component" value="Unassembled WGS sequence"/>
</dbReference>
<feature type="transmembrane region" description="Helical" evidence="5">
    <location>
        <begin position="33"/>
        <end position="53"/>
    </location>
</feature>
<dbReference type="GO" id="GO:0020037">
    <property type="term" value="F:heme binding"/>
    <property type="evidence" value="ECO:0007669"/>
    <property type="project" value="TreeGrafter"/>
</dbReference>
<comment type="caution">
    <text evidence="6">The sequence shown here is derived from an EMBL/GenBank/DDBJ whole genome shotgun (WGS) entry which is preliminary data.</text>
</comment>
<feature type="transmembrane region" description="Helical" evidence="5">
    <location>
        <begin position="295"/>
        <end position="316"/>
    </location>
</feature>
<keyword evidence="7" id="KW-1185">Reference proteome</keyword>
<dbReference type="GO" id="GO:0097037">
    <property type="term" value="P:heme export"/>
    <property type="evidence" value="ECO:0007669"/>
    <property type="project" value="TreeGrafter"/>
</dbReference>
<sequence length="486" mass="53844">MKHLPPNNMETTVAVTENSPQKIPNIKVYKRRLWMLCLFSLLSMMCAVTFPQYVVMANVNSCFYDVSLEAINWTAMIFMIVYLVLTFPMSYLISNYLDLRWTVVCAAFSNVIASGLQFAATKPDGFVYVMFSAFFSSMSNLFILGIPPFLAAKWFPSNELSRACAFGVFGNQLGVAIGFVLSPLAVSSECSEKDLISIGKRNVAYILTAVNVVLFILITFTFQNAPKLPPSVGEAQKKKDPDIPYKEVVLSMLKNKDFILIFITYGLMVGSYFALGTTLNELILAFFPHREVEIGWMGLLFIVSGLVGSLIAGCILDCTQKFKETTFGICFASLVTFIIFSGCLYVNQIWVQFLTIGIFGFFLTSFLPIGFEYGIEVTYPQSEAVCACLLNASTMIGNPPLRRTNSAAAKDFQRKCQNGYHVSEGTSLVPRKMFSPTESKLSVSNSCHTFSIGFKSGEYGGVLITLGQLYSSHKRTFRTVCLGSLS</sequence>
<accession>A0A4Y2GUQ1</accession>
<dbReference type="AlphaFoldDB" id="A0A4Y2GUQ1"/>
<evidence type="ECO:0000313" key="6">
    <source>
        <dbReference type="EMBL" id="GBM56589.1"/>
    </source>
</evidence>
<dbReference type="GO" id="GO:0016020">
    <property type="term" value="C:membrane"/>
    <property type="evidence" value="ECO:0007669"/>
    <property type="project" value="UniProtKB-SubCell"/>
</dbReference>
<protein>
    <submittedName>
        <fullName evidence="6">Putative MFS-type transporter C09D4.1</fullName>
    </submittedName>
</protein>
<name>A0A4Y2GUQ1_ARAVE</name>
<keyword evidence="2 5" id="KW-0812">Transmembrane</keyword>
<dbReference type="Pfam" id="PF07690">
    <property type="entry name" value="MFS_1"/>
    <property type="match status" value="1"/>
</dbReference>